<dbReference type="OrthoDB" id="2928315at2759"/>
<keyword evidence="1" id="KW-0732">Signal</keyword>
<accession>A0A9P5PB99</accession>
<evidence type="ECO:0000313" key="2">
    <source>
        <dbReference type="EMBL" id="KAF9061821.1"/>
    </source>
</evidence>
<comment type="caution">
    <text evidence="2">The sequence shown here is derived from an EMBL/GenBank/DDBJ whole genome shotgun (WGS) entry which is preliminary data.</text>
</comment>
<feature type="signal peptide" evidence="1">
    <location>
        <begin position="1"/>
        <end position="19"/>
    </location>
</feature>
<feature type="chain" id="PRO_5040334144" evidence="1">
    <location>
        <begin position="20"/>
        <end position="196"/>
    </location>
</feature>
<evidence type="ECO:0000313" key="3">
    <source>
        <dbReference type="Proteomes" id="UP000772434"/>
    </source>
</evidence>
<keyword evidence="3" id="KW-1185">Reference proteome</keyword>
<organism evidence="2 3">
    <name type="scientific">Rhodocollybia butyracea</name>
    <dbReference type="NCBI Taxonomy" id="206335"/>
    <lineage>
        <taxon>Eukaryota</taxon>
        <taxon>Fungi</taxon>
        <taxon>Dikarya</taxon>
        <taxon>Basidiomycota</taxon>
        <taxon>Agaricomycotina</taxon>
        <taxon>Agaricomycetes</taxon>
        <taxon>Agaricomycetidae</taxon>
        <taxon>Agaricales</taxon>
        <taxon>Marasmiineae</taxon>
        <taxon>Omphalotaceae</taxon>
        <taxon>Rhodocollybia</taxon>
    </lineage>
</organism>
<dbReference type="SUPFAM" id="SSF89372">
    <property type="entry name" value="Fucose-specific lectin"/>
    <property type="match status" value="1"/>
</dbReference>
<gene>
    <name evidence="2" type="ORF">BDP27DRAFT_1428583</name>
</gene>
<sequence length="196" mass="20352">MLFVQKLFLALPLFATALASELSADGTDSVVPVSGSNMAAALVTTGDTRIYYQDSNNGTVVQIAVSNAFTVGHLENMVVVIPSDEVRYNTPIAVAAPGTQDSFTVLHIFFFSPDNVLSEYHWDPTAKALVGGPACTTCVTNEGFVGVAGSQMLYAMVNTATSSGGLRVGFVSASSPGTISEAVKTGNSWSLASLTT</sequence>
<name>A0A9P5PB99_9AGAR</name>
<dbReference type="Gene3D" id="2.120.10.70">
    <property type="entry name" value="Fucose-specific lectin"/>
    <property type="match status" value="1"/>
</dbReference>
<reference evidence="2" key="1">
    <citation type="submission" date="2020-11" db="EMBL/GenBank/DDBJ databases">
        <authorList>
            <consortium name="DOE Joint Genome Institute"/>
            <person name="Ahrendt S."/>
            <person name="Riley R."/>
            <person name="Andreopoulos W."/>
            <person name="Labutti K."/>
            <person name="Pangilinan J."/>
            <person name="Ruiz-Duenas F.J."/>
            <person name="Barrasa J.M."/>
            <person name="Sanchez-Garcia M."/>
            <person name="Camarero S."/>
            <person name="Miyauchi S."/>
            <person name="Serrano A."/>
            <person name="Linde D."/>
            <person name="Babiker R."/>
            <person name="Drula E."/>
            <person name="Ayuso-Fernandez I."/>
            <person name="Pacheco R."/>
            <person name="Padilla G."/>
            <person name="Ferreira P."/>
            <person name="Barriuso J."/>
            <person name="Kellner H."/>
            <person name="Castanera R."/>
            <person name="Alfaro M."/>
            <person name="Ramirez L."/>
            <person name="Pisabarro A.G."/>
            <person name="Kuo A."/>
            <person name="Tritt A."/>
            <person name="Lipzen A."/>
            <person name="He G."/>
            <person name="Yan M."/>
            <person name="Ng V."/>
            <person name="Cullen D."/>
            <person name="Martin F."/>
            <person name="Rosso M.-N."/>
            <person name="Henrissat B."/>
            <person name="Hibbett D."/>
            <person name="Martinez A.T."/>
            <person name="Grigoriev I.V."/>
        </authorList>
    </citation>
    <scope>NUCLEOTIDE SEQUENCE</scope>
    <source>
        <strain evidence="2">AH 40177</strain>
    </source>
</reference>
<dbReference type="Proteomes" id="UP000772434">
    <property type="component" value="Unassembled WGS sequence"/>
</dbReference>
<proteinExistence type="predicted"/>
<dbReference type="AlphaFoldDB" id="A0A9P5PB99"/>
<protein>
    <submittedName>
        <fullName evidence="2">Uncharacterized protein</fullName>
    </submittedName>
</protein>
<evidence type="ECO:0000256" key="1">
    <source>
        <dbReference type="SAM" id="SignalP"/>
    </source>
</evidence>
<dbReference type="EMBL" id="JADNRY010000190">
    <property type="protein sequence ID" value="KAF9061821.1"/>
    <property type="molecule type" value="Genomic_DNA"/>
</dbReference>